<dbReference type="InterPro" id="IPR036095">
    <property type="entry name" value="PTS_EIIB-like_sf"/>
</dbReference>
<proteinExistence type="predicted"/>
<dbReference type="PROSITE" id="PS51099">
    <property type="entry name" value="PTS_EIIB_TYPE_2"/>
    <property type="match status" value="1"/>
</dbReference>
<dbReference type="CDD" id="cd05569">
    <property type="entry name" value="PTS_IIB_fructose"/>
    <property type="match status" value="1"/>
</dbReference>
<evidence type="ECO:0000256" key="2">
    <source>
        <dbReference type="ARBA" id="ARBA00022553"/>
    </source>
</evidence>
<evidence type="ECO:0000256" key="3">
    <source>
        <dbReference type="ARBA" id="ARBA00022597"/>
    </source>
</evidence>
<keyword evidence="5" id="KW-0598">Phosphotransferase system</keyword>
<dbReference type="Proteomes" id="UP000019102">
    <property type="component" value="Unassembled WGS sequence"/>
</dbReference>
<evidence type="ECO:0000259" key="8">
    <source>
        <dbReference type="PROSITE" id="PS51099"/>
    </source>
</evidence>
<keyword evidence="4" id="KW-0808">Transferase</keyword>
<dbReference type="InterPro" id="IPR003353">
    <property type="entry name" value="PTS_IIB_fruc"/>
</dbReference>
<dbReference type="NCBIfam" id="TIGR00829">
    <property type="entry name" value="FRU"/>
    <property type="match status" value="1"/>
</dbReference>
<dbReference type="InterPro" id="IPR013011">
    <property type="entry name" value="PTS_EIIB_2"/>
</dbReference>
<keyword evidence="10" id="KW-1185">Reference proteome</keyword>
<feature type="region of interest" description="Disordered" evidence="7">
    <location>
        <begin position="104"/>
        <end position="123"/>
    </location>
</feature>
<dbReference type="EMBL" id="BAVS01000035">
    <property type="protein sequence ID" value="GAE94961.1"/>
    <property type="molecule type" value="Genomic_DNA"/>
</dbReference>
<dbReference type="eggNOG" id="COG1445">
    <property type="taxonomic scope" value="Bacteria"/>
</dbReference>
<keyword evidence="1" id="KW-0813">Transport</keyword>
<comment type="caution">
    <text evidence="9">The sequence shown here is derived from an EMBL/GenBank/DDBJ whole genome shotgun (WGS) entry which is preliminary data.</text>
</comment>
<keyword evidence="3" id="KW-0762">Sugar transport</keyword>
<evidence type="ECO:0000256" key="7">
    <source>
        <dbReference type="SAM" id="MobiDB-lite"/>
    </source>
</evidence>
<dbReference type="GO" id="GO:0016301">
    <property type="term" value="F:kinase activity"/>
    <property type="evidence" value="ECO:0007669"/>
    <property type="project" value="UniProtKB-KW"/>
</dbReference>
<dbReference type="AlphaFoldDB" id="W4VP77"/>
<evidence type="ECO:0000313" key="9">
    <source>
        <dbReference type="EMBL" id="GAE94961.1"/>
    </source>
</evidence>
<dbReference type="SUPFAM" id="SSF52794">
    <property type="entry name" value="PTS system IIB component-like"/>
    <property type="match status" value="1"/>
</dbReference>
<dbReference type="InterPro" id="IPR050864">
    <property type="entry name" value="Bacterial_PTS_Sugar_Transport"/>
</dbReference>
<gene>
    <name evidence="9" type="ORF">JCM21714_4162</name>
</gene>
<dbReference type="GO" id="GO:0005886">
    <property type="term" value="C:plasma membrane"/>
    <property type="evidence" value="ECO:0007669"/>
    <property type="project" value="TreeGrafter"/>
</dbReference>
<dbReference type="Gene3D" id="3.40.50.2300">
    <property type="match status" value="1"/>
</dbReference>
<name>W4VP77_9BACI</name>
<dbReference type="PANTHER" id="PTHR30505">
    <property type="entry name" value="FRUCTOSE-LIKE PERMEASE"/>
    <property type="match status" value="1"/>
</dbReference>
<organism evidence="9 10">
    <name type="scientific">Gracilibacillus boraciitolerans JCM 21714</name>
    <dbReference type="NCBI Taxonomy" id="1298598"/>
    <lineage>
        <taxon>Bacteria</taxon>
        <taxon>Bacillati</taxon>
        <taxon>Bacillota</taxon>
        <taxon>Bacilli</taxon>
        <taxon>Bacillales</taxon>
        <taxon>Bacillaceae</taxon>
        <taxon>Gracilibacillus</taxon>
    </lineage>
</organism>
<dbReference type="GO" id="GO:0090563">
    <property type="term" value="F:protein-phosphocysteine-sugar phosphotransferase activity"/>
    <property type="evidence" value="ECO:0007669"/>
    <property type="project" value="TreeGrafter"/>
</dbReference>
<accession>W4VP77</accession>
<keyword evidence="6" id="KW-0418">Kinase</keyword>
<keyword evidence="2" id="KW-0597">Phosphoprotein</keyword>
<dbReference type="STRING" id="1298598.JCM21714_4162"/>
<dbReference type="InterPro" id="IPR003501">
    <property type="entry name" value="PTS_EIIB_2/3"/>
</dbReference>
<evidence type="ECO:0000256" key="1">
    <source>
        <dbReference type="ARBA" id="ARBA00022448"/>
    </source>
</evidence>
<evidence type="ECO:0000313" key="10">
    <source>
        <dbReference type="Proteomes" id="UP000019102"/>
    </source>
</evidence>
<feature type="domain" description="PTS EIIB type-2" evidence="8">
    <location>
        <begin position="1"/>
        <end position="98"/>
    </location>
</feature>
<dbReference type="GO" id="GO:0009401">
    <property type="term" value="P:phosphoenolpyruvate-dependent sugar phosphotransferase system"/>
    <property type="evidence" value="ECO:0007669"/>
    <property type="project" value="UniProtKB-KW"/>
</dbReference>
<reference evidence="9 10" key="1">
    <citation type="journal article" date="2014" name="Genome Announc.">
        <title>Draft Genome Sequence of the Boron-Tolerant and Moderately Halotolerant Bacterium Gracilibacillus boraciitolerans JCM 21714T.</title>
        <authorList>
            <person name="Ahmed I."/>
            <person name="Oshima K."/>
            <person name="Suda W."/>
            <person name="Kitamura K."/>
            <person name="Iida T."/>
            <person name="Ohmori Y."/>
            <person name="Fujiwara T."/>
            <person name="Hattori M."/>
            <person name="Ohkuma M."/>
        </authorList>
    </citation>
    <scope>NUCLEOTIDE SEQUENCE [LARGE SCALE GENOMIC DNA]</scope>
    <source>
        <strain evidence="9 10">JCM 21714</strain>
    </source>
</reference>
<dbReference type="PANTHER" id="PTHR30505:SF0">
    <property type="entry name" value="FRUCTOSE-LIKE PTS SYSTEM EIIBC COMPONENT-RELATED"/>
    <property type="match status" value="1"/>
</dbReference>
<dbReference type="Pfam" id="PF02302">
    <property type="entry name" value="PTS_IIB"/>
    <property type="match status" value="1"/>
</dbReference>
<evidence type="ECO:0000256" key="5">
    <source>
        <dbReference type="ARBA" id="ARBA00022683"/>
    </source>
</evidence>
<dbReference type="GO" id="GO:0022877">
    <property type="term" value="F:protein-N(PI)-phosphohistidine-fructose phosphotransferase system transporter activity"/>
    <property type="evidence" value="ECO:0007669"/>
    <property type="project" value="InterPro"/>
</dbReference>
<evidence type="ECO:0000256" key="6">
    <source>
        <dbReference type="ARBA" id="ARBA00022777"/>
    </source>
</evidence>
<evidence type="ECO:0000256" key="4">
    <source>
        <dbReference type="ARBA" id="ARBA00022679"/>
    </source>
</evidence>
<protein>
    <submittedName>
        <fullName evidence="9">PTS system</fullName>
    </submittedName>
</protein>
<sequence length="160" mass="17476">MKILAITSCPNGIAHTYMAAENLEKAAEEMGTNIKVETQGSIGAENELTSAEIKEAEAIIIAADKAVEKDRFIGKKLIVVGVQEGIRNPKRLIEKALNDDIPVYQGGDSSNRDKMPTSSEATKQNPIYRHLMNGVSFMVPFIVVGGVVNCDRINSWRSSR</sequence>
<dbReference type="FunFam" id="3.40.50.2300:FF:000014">
    <property type="entry name" value="PTS system fructose-like transporter subunit IIB"/>
    <property type="match status" value="1"/>
</dbReference>